<dbReference type="EMBL" id="MJEH01000036">
    <property type="protein sequence ID" value="OEH92062.1"/>
    <property type="molecule type" value="Genomic_DNA"/>
</dbReference>
<dbReference type="Proteomes" id="UP000095209">
    <property type="component" value="Unassembled WGS sequence"/>
</dbReference>
<sequence length="308" mass="35757">MMITIQKAAISDAEQLTKIMKNTFDTEASRWLSNHDTVDYNIQPPGYSSVEMTKYMIEELDYYNIMYNKDIVGGIVVTITGKSFGRIDRIFVDPDYQGKKIGSTVIPLIEENFPSVTTWDLETSSKQVNNHHFYEKMGYKITFQTDDEYYYIKKIEKSLPVENLVENKDISKSQYDNCNMEKADYYRINLEKSSFSNSSLMNTRFSNCNLSQTKFQNINFRHSFYADLNLSYSKMRLVTLGGVQFIDTNLGDNKEPLSFERCDLQGTMIRNSNLRNLQIKDSDITGMTIDNIPVEKLLETYYQAVKNK</sequence>
<dbReference type="PANTHER" id="PTHR42999:SF1">
    <property type="entry name" value="PENTAPEPTIDE REPEAT-CONTAINING PROTEIN"/>
    <property type="match status" value="1"/>
</dbReference>
<dbReference type="STRING" id="1305675.BFG57_16955"/>
<gene>
    <name evidence="2" type="ORF">BFG57_16955</name>
</gene>
<keyword evidence="3" id="KW-1185">Reference proteome</keyword>
<dbReference type="PROSITE" id="PS51186">
    <property type="entry name" value="GNAT"/>
    <property type="match status" value="1"/>
</dbReference>
<reference evidence="2 3" key="1">
    <citation type="submission" date="2016-08" db="EMBL/GenBank/DDBJ databases">
        <title>Genome of Bacillus solimangrovi GH2-4.</title>
        <authorList>
            <person name="Lim S."/>
            <person name="Kim B.-C."/>
        </authorList>
    </citation>
    <scope>NUCLEOTIDE SEQUENCE [LARGE SCALE GENOMIC DNA]</scope>
    <source>
        <strain evidence="2 3">GH2-4</strain>
    </source>
</reference>
<keyword evidence="2" id="KW-0808">Transferase</keyword>
<dbReference type="GO" id="GO:0016747">
    <property type="term" value="F:acyltransferase activity, transferring groups other than amino-acyl groups"/>
    <property type="evidence" value="ECO:0007669"/>
    <property type="project" value="InterPro"/>
</dbReference>
<dbReference type="Pfam" id="PF13508">
    <property type="entry name" value="Acetyltransf_7"/>
    <property type="match status" value="1"/>
</dbReference>
<dbReference type="Pfam" id="PF13599">
    <property type="entry name" value="Pentapeptide_4"/>
    <property type="match status" value="1"/>
</dbReference>
<organism evidence="2 3">
    <name type="scientific">Bacillus solimangrovi</name>
    <dbReference type="NCBI Taxonomy" id="1305675"/>
    <lineage>
        <taxon>Bacteria</taxon>
        <taxon>Bacillati</taxon>
        <taxon>Bacillota</taxon>
        <taxon>Bacilli</taxon>
        <taxon>Bacillales</taxon>
        <taxon>Bacillaceae</taxon>
        <taxon>Bacillus</taxon>
    </lineage>
</organism>
<dbReference type="InterPro" id="IPR000182">
    <property type="entry name" value="GNAT_dom"/>
</dbReference>
<protein>
    <submittedName>
        <fullName evidence="2">GNAT family N-acetyltransferase</fullName>
    </submittedName>
</protein>
<dbReference type="PANTHER" id="PTHR42999">
    <property type="entry name" value="ANTIBIOTIC RESISTANCE PROTEIN MCBG"/>
    <property type="match status" value="1"/>
</dbReference>
<dbReference type="InterPro" id="IPR052949">
    <property type="entry name" value="PA_immunity-related"/>
</dbReference>
<evidence type="ECO:0000313" key="2">
    <source>
        <dbReference type="EMBL" id="OEH92062.1"/>
    </source>
</evidence>
<dbReference type="SUPFAM" id="SSF141571">
    <property type="entry name" value="Pentapeptide repeat-like"/>
    <property type="match status" value="1"/>
</dbReference>
<accession>A0A1E5LDB6</accession>
<evidence type="ECO:0000259" key="1">
    <source>
        <dbReference type="PROSITE" id="PS51186"/>
    </source>
</evidence>
<dbReference type="Gene3D" id="2.160.20.80">
    <property type="entry name" value="E3 ubiquitin-protein ligase SopA"/>
    <property type="match status" value="1"/>
</dbReference>
<feature type="domain" description="N-acetyltransferase" evidence="1">
    <location>
        <begin position="3"/>
        <end position="162"/>
    </location>
</feature>
<dbReference type="InterPro" id="IPR016181">
    <property type="entry name" value="Acyl_CoA_acyltransferase"/>
</dbReference>
<dbReference type="Gene3D" id="3.40.630.30">
    <property type="match status" value="1"/>
</dbReference>
<comment type="caution">
    <text evidence="2">The sequence shown here is derived from an EMBL/GenBank/DDBJ whole genome shotgun (WGS) entry which is preliminary data.</text>
</comment>
<evidence type="ECO:0000313" key="3">
    <source>
        <dbReference type="Proteomes" id="UP000095209"/>
    </source>
</evidence>
<proteinExistence type="predicted"/>
<dbReference type="AlphaFoldDB" id="A0A1E5LDB6"/>
<dbReference type="OrthoDB" id="9786032at2"/>
<dbReference type="CDD" id="cd04301">
    <property type="entry name" value="NAT_SF"/>
    <property type="match status" value="1"/>
</dbReference>
<dbReference type="InterPro" id="IPR001646">
    <property type="entry name" value="5peptide_repeat"/>
</dbReference>
<name>A0A1E5LDB6_9BACI</name>
<dbReference type="SUPFAM" id="SSF55729">
    <property type="entry name" value="Acyl-CoA N-acyltransferases (Nat)"/>
    <property type="match status" value="1"/>
</dbReference>